<name>A0A017SR82_ASPRC</name>
<dbReference type="EMBL" id="KK088412">
    <property type="protein sequence ID" value="EYE99341.1"/>
    <property type="molecule type" value="Genomic_DNA"/>
</dbReference>
<accession>A0A017SR82</accession>
<dbReference type="RefSeq" id="XP_040643029.1">
    <property type="nucleotide sequence ID" value="XM_040783666.1"/>
</dbReference>
<dbReference type="HOGENOM" id="CLU_122027_0_0_1"/>
<keyword evidence="3" id="KW-1185">Reference proteome</keyword>
<feature type="non-terminal residue" evidence="2">
    <location>
        <position position="1"/>
    </location>
</feature>
<reference evidence="3" key="1">
    <citation type="journal article" date="2014" name="Nat. Commun.">
        <title>Genomic adaptations of the halophilic Dead Sea filamentous fungus Eurotium rubrum.</title>
        <authorList>
            <person name="Kis-Papo T."/>
            <person name="Weig A.R."/>
            <person name="Riley R."/>
            <person name="Persoh D."/>
            <person name="Salamov A."/>
            <person name="Sun H."/>
            <person name="Lipzen A."/>
            <person name="Wasser S.P."/>
            <person name="Rambold G."/>
            <person name="Grigoriev I.V."/>
            <person name="Nevo E."/>
        </authorList>
    </citation>
    <scope>NUCLEOTIDE SEQUENCE [LARGE SCALE GENOMIC DNA]</scope>
    <source>
        <strain evidence="3">CBS 135680</strain>
    </source>
</reference>
<dbReference type="OrthoDB" id="4509242at2759"/>
<organism evidence="2 3">
    <name type="scientific">Aspergillus ruber (strain CBS 135680)</name>
    <dbReference type="NCBI Taxonomy" id="1388766"/>
    <lineage>
        <taxon>Eukaryota</taxon>
        <taxon>Fungi</taxon>
        <taxon>Dikarya</taxon>
        <taxon>Ascomycota</taxon>
        <taxon>Pezizomycotina</taxon>
        <taxon>Eurotiomycetes</taxon>
        <taxon>Eurotiomycetidae</taxon>
        <taxon>Eurotiales</taxon>
        <taxon>Aspergillaceae</taxon>
        <taxon>Aspergillus</taxon>
        <taxon>Aspergillus subgen. Aspergillus</taxon>
    </lineage>
</organism>
<dbReference type="Proteomes" id="UP000019804">
    <property type="component" value="Unassembled WGS sequence"/>
</dbReference>
<gene>
    <name evidence="2" type="ORF">EURHEDRAFT_447393</name>
</gene>
<evidence type="ECO:0000313" key="3">
    <source>
        <dbReference type="Proteomes" id="UP000019804"/>
    </source>
</evidence>
<dbReference type="GeneID" id="63698790"/>
<sequence length="167" mass="18589">YLQKVVNGSLELPAYDLNPDGTIKIYYSEVFCRVEDCSRAQHHYSATNNLVLHIKSHEGIHLQEGQKGGRIAQKVVDAAVKWYKGLMLGAEAEVPSAIGSRSEAEDGASERPPLPMKKNGGVHVTDMRKQVVLMGHKIPCSACGNRNNCCKDMESCEYFHLFQHDMD</sequence>
<evidence type="ECO:0000256" key="1">
    <source>
        <dbReference type="SAM" id="MobiDB-lite"/>
    </source>
</evidence>
<proteinExistence type="predicted"/>
<protein>
    <submittedName>
        <fullName evidence="2">Uncharacterized protein</fullName>
    </submittedName>
</protein>
<feature type="region of interest" description="Disordered" evidence="1">
    <location>
        <begin position="98"/>
        <end position="121"/>
    </location>
</feature>
<evidence type="ECO:0000313" key="2">
    <source>
        <dbReference type="EMBL" id="EYE99341.1"/>
    </source>
</evidence>
<dbReference type="AlphaFoldDB" id="A0A017SR82"/>